<gene>
    <name evidence="1" type="ORF">S01H1_37576</name>
</gene>
<dbReference type="Gene3D" id="3.90.75.20">
    <property type="match status" value="1"/>
</dbReference>
<proteinExistence type="predicted"/>
<dbReference type="AlphaFoldDB" id="X0VKM4"/>
<organism evidence="1">
    <name type="scientific">marine sediment metagenome</name>
    <dbReference type="NCBI Taxonomy" id="412755"/>
    <lineage>
        <taxon>unclassified sequences</taxon>
        <taxon>metagenomes</taxon>
        <taxon>ecological metagenomes</taxon>
    </lineage>
</organism>
<dbReference type="EMBL" id="BARS01023609">
    <property type="protein sequence ID" value="GAG13018.1"/>
    <property type="molecule type" value="Genomic_DNA"/>
</dbReference>
<reference evidence="1" key="1">
    <citation type="journal article" date="2014" name="Front. Microbiol.">
        <title>High frequency of phylogenetically diverse reductive dehalogenase-homologous genes in deep subseafloor sedimentary metagenomes.</title>
        <authorList>
            <person name="Kawai M."/>
            <person name="Futagami T."/>
            <person name="Toyoda A."/>
            <person name="Takaki Y."/>
            <person name="Nishi S."/>
            <person name="Hori S."/>
            <person name="Arai W."/>
            <person name="Tsubouchi T."/>
            <person name="Morono Y."/>
            <person name="Uchiyama I."/>
            <person name="Ito T."/>
            <person name="Fujiyama A."/>
            <person name="Inagaki F."/>
            <person name="Takami H."/>
        </authorList>
    </citation>
    <scope>NUCLEOTIDE SEQUENCE</scope>
    <source>
        <strain evidence="1">Expedition CK06-06</strain>
    </source>
</reference>
<sequence length="66" mass="7696">YPVVYISVNGMNKKLLMHKLVGQCFLINDQPKLKKTVDHKNRIRTDWSIDNLVWESQGNNARNKGK</sequence>
<protein>
    <recommendedName>
        <fullName evidence="2">HNH nuclease domain-containing protein</fullName>
    </recommendedName>
</protein>
<evidence type="ECO:0000313" key="1">
    <source>
        <dbReference type="EMBL" id="GAG13018.1"/>
    </source>
</evidence>
<name>X0VKM4_9ZZZZ</name>
<dbReference type="SUPFAM" id="SSF54060">
    <property type="entry name" value="His-Me finger endonucleases"/>
    <property type="match status" value="1"/>
</dbReference>
<dbReference type="InterPro" id="IPR044925">
    <property type="entry name" value="His-Me_finger_sf"/>
</dbReference>
<accession>X0VKM4</accession>
<feature type="non-terminal residue" evidence="1">
    <location>
        <position position="1"/>
    </location>
</feature>
<comment type="caution">
    <text evidence="1">The sequence shown here is derived from an EMBL/GenBank/DDBJ whole genome shotgun (WGS) entry which is preliminary data.</text>
</comment>
<evidence type="ECO:0008006" key="2">
    <source>
        <dbReference type="Google" id="ProtNLM"/>
    </source>
</evidence>